<sequence length="201" mass="20834">GAPTADGAWAVDGDGRGQPLLALYRREALVAALERRRADGGGRDCSVRRLVAGMEPLPVPQQEGQAADVDTWQAVADLARTLRGRTDVTDVPTPTPPPAESAEPGGSAPQGRPPVGDDLHRWVVRLVDALGVDPDAVDIDALLDLARDTAHGVGRPAVPITAFLTGCGVAARGADRAAFESVTQQVTALVAGWAAEEEGRS</sequence>
<proteinExistence type="predicted"/>
<feature type="region of interest" description="Disordered" evidence="1">
    <location>
        <begin position="84"/>
        <end position="116"/>
    </location>
</feature>
<evidence type="ECO:0000256" key="1">
    <source>
        <dbReference type="SAM" id="MobiDB-lite"/>
    </source>
</evidence>
<evidence type="ECO:0000313" key="3">
    <source>
        <dbReference type="EMBL" id="EYR61905.1"/>
    </source>
</evidence>
<comment type="caution">
    <text evidence="3">The sequence shown here is derived from an EMBL/GenBank/DDBJ whole genome shotgun (WGS) entry which is preliminary data.</text>
</comment>
<accession>A0A021VPE4</accession>
<reference evidence="3 4" key="1">
    <citation type="submission" date="2014-01" db="EMBL/GenBank/DDBJ databases">
        <title>Actinotalea ferrariae CF5-4.</title>
        <authorList>
            <person name="Chen F."/>
            <person name="Li Y."/>
            <person name="Wang G."/>
        </authorList>
    </citation>
    <scope>NUCLEOTIDE SEQUENCE [LARGE SCALE GENOMIC DNA]</scope>
    <source>
        <strain evidence="3 4">CF5-4</strain>
    </source>
</reference>
<keyword evidence="4" id="KW-1185">Reference proteome</keyword>
<dbReference type="EMBL" id="AXCW01000420">
    <property type="protein sequence ID" value="EYR61905.1"/>
    <property type="molecule type" value="Genomic_DNA"/>
</dbReference>
<gene>
    <name evidence="3" type="ORF">N866_14500</name>
</gene>
<feature type="non-terminal residue" evidence="3">
    <location>
        <position position="1"/>
    </location>
</feature>
<dbReference type="InterPro" id="IPR045598">
    <property type="entry name" value="DUF6457"/>
</dbReference>
<dbReference type="InterPro" id="IPR029044">
    <property type="entry name" value="Nucleotide-diphossugar_trans"/>
</dbReference>
<feature type="compositionally biased region" description="Low complexity" evidence="1">
    <location>
        <begin position="100"/>
        <end position="109"/>
    </location>
</feature>
<dbReference type="RefSeq" id="WP_034229492.1">
    <property type="nucleotide sequence ID" value="NZ_AXCW01000420.1"/>
</dbReference>
<evidence type="ECO:0000259" key="2">
    <source>
        <dbReference type="Pfam" id="PF20058"/>
    </source>
</evidence>
<name>A0A021VPE4_9CELL</name>
<feature type="domain" description="DUF6457" evidence="2">
    <location>
        <begin position="117"/>
        <end position="197"/>
    </location>
</feature>
<protein>
    <recommendedName>
        <fullName evidence="2">DUF6457 domain-containing protein</fullName>
    </recommendedName>
</protein>
<dbReference type="AlphaFoldDB" id="A0A021VPE4"/>
<evidence type="ECO:0000313" key="4">
    <source>
        <dbReference type="Proteomes" id="UP000019753"/>
    </source>
</evidence>
<organism evidence="3 4">
    <name type="scientific">Actinotalea ferrariae CF5-4</name>
    <dbReference type="NCBI Taxonomy" id="948458"/>
    <lineage>
        <taxon>Bacteria</taxon>
        <taxon>Bacillati</taxon>
        <taxon>Actinomycetota</taxon>
        <taxon>Actinomycetes</taxon>
        <taxon>Micrococcales</taxon>
        <taxon>Cellulomonadaceae</taxon>
        <taxon>Actinotalea</taxon>
    </lineage>
</organism>
<dbReference type="Proteomes" id="UP000019753">
    <property type="component" value="Unassembled WGS sequence"/>
</dbReference>
<dbReference type="Gene3D" id="3.90.550.10">
    <property type="entry name" value="Spore Coat Polysaccharide Biosynthesis Protein SpsA, Chain A"/>
    <property type="match status" value="1"/>
</dbReference>
<dbReference type="Pfam" id="PF20058">
    <property type="entry name" value="DUF6457"/>
    <property type="match status" value="1"/>
</dbReference>